<dbReference type="Proteomes" id="UP000034883">
    <property type="component" value="Chromosome"/>
</dbReference>
<organism evidence="1 2">
    <name type="scientific">Sandaracinus amylolyticus</name>
    <dbReference type="NCBI Taxonomy" id="927083"/>
    <lineage>
        <taxon>Bacteria</taxon>
        <taxon>Pseudomonadati</taxon>
        <taxon>Myxococcota</taxon>
        <taxon>Polyangia</taxon>
        <taxon>Polyangiales</taxon>
        <taxon>Sandaracinaceae</taxon>
        <taxon>Sandaracinus</taxon>
    </lineage>
</organism>
<proteinExistence type="predicted"/>
<dbReference type="STRING" id="927083.DB32_005652"/>
<dbReference type="EMBL" id="CP011125">
    <property type="protein sequence ID" value="AKF08503.1"/>
    <property type="molecule type" value="Genomic_DNA"/>
</dbReference>
<evidence type="ECO:0000313" key="2">
    <source>
        <dbReference type="Proteomes" id="UP000034883"/>
    </source>
</evidence>
<dbReference type="AlphaFoldDB" id="A0A0F6YLM6"/>
<dbReference type="RefSeq" id="WP_053235637.1">
    <property type="nucleotide sequence ID" value="NZ_CP011125.1"/>
</dbReference>
<accession>A0A0F6YLM6</accession>
<reference evidence="1 2" key="1">
    <citation type="submission" date="2015-03" db="EMBL/GenBank/DDBJ databases">
        <title>Genome assembly of Sandaracinus amylolyticus DSM 53668.</title>
        <authorList>
            <person name="Sharma G."/>
            <person name="Subramanian S."/>
        </authorList>
    </citation>
    <scope>NUCLEOTIDE SEQUENCE [LARGE SCALE GENOMIC DNA]</scope>
    <source>
        <strain evidence="1 2">DSM 53668</strain>
    </source>
</reference>
<sequence length="502" mass="53905">MRASKGWIAIGAIGVVALIAWAARGAGSPSEEPVDDAEEREEDVAPAIEVTVAPAAMPEHVRWIAVGGGADPELNQISLEEDLLLAREVLGDGGVVLFAGGPGTRAVQVTDDAERGDPLRRELGDLLVPRGGRDARYQPARLAMHGPATLDATVEALRAALVDGDEPLLLWVAAHGDRGELPADSTALLWGGTELAPTTIAETIASTESPRPLRMVITSCYAGGFAELAFDGLDPDRGPSSLDVCGLFATSWDEEAGGCDPSPDRASHEAWSIHVLEALRGRDRAGNDVHAEIDLDHDGRVSLAEADARARIAALSFDLPTSTSARLLRVIAPSEGPSAAVSMPEDEAVVRAIGERLDIEGEGDAQARLDALARRRVELEAAIEARAEEADEAWWAVVGELLSRWPVLDDPWHPDFDATLVREADAIRAFLGRSEARARWLEAQDDLGAMQETEAALRVQAAPLRRWLEAYESIALAGRLRARGGEAWDRYERMRACERGTW</sequence>
<keyword evidence="2" id="KW-1185">Reference proteome</keyword>
<dbReference type="OrthoDB" id="502727at2"/>
<dbReference type="KEGG" id="samy:DB32_005652"/>
<protein>
    <submittedName>
        <fullName evidence="1">Uncharacterized protein</fullName>
    </submittedName>
</protein>
<gene>
    <name evidence="1" type="ORF">DB32_005652</name>
</gene>
<evidence type="ECO:0000313" key="1">
    <source>
        <dbReference type="EMBL" id="AKF08503.1"/>
    </source>
</evidence>
<name>A0A0F6YLM6_9BACT</name>